<dbReference type="SUPFAM" id="SSF51735">
    <property type="entry name" value="NAD(P)-binding Rossmann-fold domains"/>
    <property type="match status" value="1"/>
</dbReference>
<evidence type="ECO:0000256" key="2">
    <source>
        <dbReference type="ARBA" id="ARBA00023002"/>
    </source>
</evidence>
<keyword evidence="4" id="KW-1185">Reference proteome</keyword>
<evidence type="ECO:0000313" key="3">
    <source>
        <dbReference type="EMBL" id="MEE6306184.1"/>
    </source>
</evidence>
<dbReference type="Proteomes" id="UP001339911">
    <property type="component" value="Unassembled WGS sequence"/>
</dbReference>
<accession>A0ABU7S8B2</accession>
<name>A0ABU7S8B2_9ACTN</name>
<proteinExistence type="inferred from homology"/>
<dbReference type="Pfam" id="PF00106">
    <property type="entry name" value="adh_short"/>
    <property type="match status" value="1"/>
</dbReference>
<evidence type="ECO:0000313" key="4">
    <source>
        <dbReference type="Proteomes" id="UP001339911"/>
    </source>
</evidence>
<sequence>MADRTVLVSGGAGGLGGAVTAAFVASGWRVVVPVRPDGGAAPAGVPGEPGGEVLRVAADLTDPEQVARAVEVAGGDAGAPLRAVVNLAGGYAAGGLVHETPVADFEEMIARNLRPTYLVTRSALPYLLEAGGGSLEAGGGSVVCVSSRAALAPFPGAAGYVTGKAAVLAFASAVAVEYRQAGVRCNTVVPSVIDTPANRAAQPSADHSRWVAPAEIAGVIHFLASDESAPTSGATIPVYGRA</sequence>
<protein>
    <submittedName>
        <fullName evidence="3">SDR family NAD(P)-dependent oxidoreductase</fullName>
    </submittedName>
</protein>
<dbReference type="InterPro" id="IPR002347">
    <property type="entry name" value="SDR_fam"/>
</dbReference>
<comment type="caution">
    <text evidence="3">The sequence shown here is derived from an EMBL/GenBank/DDBJ whole genome shotgun (WGS) entry which is preliminary data.</text>
</comment>
<comment type="similarity">
    <text evidence="1">Belongs to the short-chain dehydrogenases/reductases (SDR) family.</text>
</comment>
<reference evidence="3 4" key="1">
    <citation type="submission" date="2024-01" db="EMBL/GenBank/DDBJ databases">
        <title>Genome insights into Plantactinospora veratri sp. nov.</title>
        <authorList>
            <person name="Wang L."/>
        </authorList>
    </citation>
    <scope>NUCLEOTIDE SEQUENCE [LARGE SCALE GENOMIC DNA]</scope>
    <source>
        <strain evidence="3 4">NEAU-FHS4</strain>
    </source>
</reference>
<gene>
    <name evidence="3" type="ORF">V1634_04980</name>
</gene>
<dbReference type="PANTHER" id="PTHR24321:SF8">
    <property type="entry name" value="ESTRADIOL 17-BETA-DEHYDROGENASE 8-RELATED"/>
    <property type="match status" value="1"/>
</dbReference>
<dbReference type="PANTHER" id="PTHR24321">
    <property type="entry name" value="DEHYDROGENASES, SHORT CHAIN"/>
    <property type="match status" value="1"/>
</dbReference>
<evidence type="ECO:0000256" key="1">
    <source>
        <dbReference type="ARBA" id="ARBA00006484"/>
    </source>
</evidence>
<keyword evidence="2" id="KW-0560">Oxidoreductase</keyword>
<dbReference type="EMBL" id="JAZGQL010000004">
    <property type="protein sequence ID" value="MEE6306184.1"/>
    <property type="molecule type" value="Genomic_DNA"/>
</dbReference>
<dbReference type="Gene3D" id="3.40.50.720">
    <property type="entry name" value="NAD(P)-binding Rossmann-like Domain"/>
    <property type="match status" value="1"/>
</dbReference>
<dbReference type="PROSITE" id="PS00061">
    <property type="entry name" value="ADH_SHORT"/>
    <property type="match status" value="1"/>
</dbReference>
<dbReference type="InterPro" id="IPR036291">
    <property type="entry name" value="NAD(P)-bd_dom_sf"/>
</dbReference>
<dbReference type="RefSeq" id="WP_331206548.1">
    <property type="nucleotide sequence ID" value="NZ_JAZGQL010000004.1"/>
</dbReference>
<dbReference type="InterPro" id="IPR020904">
    <property type="entry name" value="Sc_DH/Rdtase_CS"/>
</dbReference>
<organism evidence="3 4">
    <name type="scientific">Plantactinospora veratri</name>
    <dbReference type="NCBI Taxonomy" id="1436122"/>
    <lineage>
        <taxon>Bacteria</taxon>
        <taxon>Bacillati</taxon>
        <taxon>Actinomycetota</taxon>
        <taxon>Actinomycetes</taxon>
        <taxon>Micromonosporales</taxon>
        <taxon>Micromonosporaceae</taxon>
        <taxon>Plantactinospora</taxon>
    </lineage>
</organism>
<dbReference type="PRINTS" id="PR00081">
    <property type="entry name" value="GDHRDH"/>
</dbReference>